<feature type="signal peptide" evidence="5">
    <location>
        <begin position="1"/>
        <end position="28"/>
    </location>
</feature>
<dbReference type="Proteomes" id="UP001341840">
    <property type="component" value="Unassembled WGS sequence"/>
</dbReference>
<evidence type="ECO:0000256" key="1">
    <source>
        <dbReference type="ARBA" id="ARBA00008668"/>
    </source>
</evidence>
<gene>
    <name evidence="6" type="ORF">PIB30_014535</name>
</gene>
<evidence type="ECO:0008006" key="8">
    <source>
        <dbReference type="Google" id="ProtNLM"/>
    </source>
</evidence>
<evidence type="ECO:0000256" key="3">
    <source>
        <dbReference type="ARBA" id="ARBA00022963"/>
    </source>
</evidence>
<comment type="similarity">
    <text evidence="1">Belongs to the 'GDSL' lipolytic enzyme family.</text>
</comment>
<proteinExistence type="inferred from homology"/>
<reference evidence="6 7" key="1">
    <citation type="journal article" date="2023" name="Plants (Basel)">
        <title>Bridging the Gap: Combining Genomics and Transcriptomics Approaches to Understand Stylosanthes scabra, an Orphan Legume from the Brazilian Caatinga.</title>
        <authorList>
            <person name="Ferreira-Neto J.R.C."/>
            <person name="da Silva M.D."/>
            <person name="Binneck E."/>
            <person name="de Melo N.F."/>
            <person name="da Silva R.H."/>
            <person name="de Melo A.L.T.M."/>
            <person name="Pandolfi V."/>
            <person name="Bustamante F.O."/>
            <person name="Brasileiro-Vidal A.C."/>
            <person name="Benko-Iseppon A.M."/>
        </authorList>
    </citation>
    <scope>NUCLEOTIDE SEQUENCE [LARGE SCALE GENOMIC DNA]</scope>
    <source>
        <tissue evidence="6">Leaves</tissue>
    </source>
</reference>
<dbReference type="InterPro" id="IPR001087">
    <property type="entry name" value="GDSL"/>
</dbReference>
<dbReference type="EMBL" id="JASCZI010241694">
    <property type="protein sequence ID" value="MED6205064.1"/>
    <property type="molecule type" value="Genomic_DNA"/>
</dbReference>
<dbReference type="PANTHER" id="PTHR46020">
    <property type="entry name" value="OSJNBB0059K02.9 PROTEIN"/>
    <property type="match status" value="1"/>
</dbReference>
<comment type="caution">
    <text evidence="6">The sequence shown here is derived from an EMBL/GenBank/DDBJ whole genome shotgun (WGS) entry which is preliminary data.</text>
</comment>
<evidence type="ECO:0000256" key="2">
    <source>
        <dbReference type="ARBA" id="ARBA00022801"/>
    </source>
</evidence>
<evidence type="ECO:0000256" key="4">
    <source>
        <dbReference type="ARBA" id="ARBA00023098"/>
    </source>
</evidence>
<dbReference type="Gene3D" id="3.40.50.1110">
    <property type="entry name" value="SGNH hydrolase"/>
    <property type="match status" value="1"/>
</dbReference>
<name>A0ABU6Y724_9FABA</name>
<keyword evidence="7" id="KW-1185">Reference proteome</keyword>
<keyword evidence="5" id="KW-0732">Signal</keyword>
<evidence type="ECO:0000313" key="7">
    <source>
        <dbReference type="Proteomes" id="UP001341840"/>
    </source>
</evidence>
<dbReference type="InterPro" id="IPR036514">
    <property type="entry name" value="SGNH_hydro_sf"/>
</dbReference>
<keyword evidence="4" id="KW-0443">Lipid metabolism</keyword>
<organism evidence="6 7">
    <name type="scientific">Stylosanthes scabra</name>
    <dbReference type="NCBI Taxonomy" id="79078"/>
    <lineage>
        <taxon>Eukaryota</taxon>
        <taxon>Viridiplantae</taxon>
        <taxon>Streptophyta</taxon>
        <taxon>Embryophyta</taxon>
        <taxon>Tracheophyta</taxon>
        <taxon>Spermatophyta</taxon>
        <taxon>Magnoliopsida</taxon>
        <taxon>eudicotyledons</taxon>
        <taxon>Gunneridae</taxon>
        <taxon>Pentapetalae</taxon>
        <taxon>rosids</taxon>
        <taxon>fabids</taxon>
        <taxon>Fabales</taxon>
        <taxon>Fabaceae</taxon>
        <taxon>Papilionoideae</taxon>
        <taxon>50 kb inversion clade</taxon>
        <taxon>dalbergioids sensu lato</taxon>
        <taxon>Dalbergieae</taxon>
        <taxon>Pterocarpus clade</taxon>
        <taxon>Stylosanthes</taxon>
    </lineage>
</organism>
<keyword evidence="2" id="KW-0378">Hydrolase</keyword>
<sequence>MKKQQSPSIITVATTLLLLLLSISTVEGARRKTYGVVGSDSGSSNLKLFVFGDSYVDTGNFIHSQSYEPPYGITFPGHPDGRFSDGRVLTDFLASYLKIDSPIPNASRNASNIQNGINFAYGGTGVFDTHINGPNLTAQINTFDQLIQQNIFTKTDLQSSYALVNSGANDYTRHIQNGSFFDIPKFTSTLVNQMATDLKRFQSLGVGKVAVTLLQPVGCLPALTSIDLHMSCIDLLNKVSENHNQLLNDAIKQLNTEAAGKTSFVTLDLYNAFLSSIDTLKKARDGNSSLMNPLEECCVANVGHECGDVDDKGEKQYRVCENPNVAFFWDIVHPTQNGWNAIFPLLQSSIGQLIQQ</sequence>
<dbReference type="SUPFAM" id="SSF52266">
    <property type="entry name" value="SGNH hydrolase"/>
    <property type="match status" value="1"/>
</dbReference>
<evidence type="ECO:0000313" key="6">
    <source>
        <dbReference type="EMBL" id="MED6205064.1"/>
    </source>
</evidence>
<dbReference type="Pfam" id="PF00657">
    <property type="entry name" value="Lipase_GDSL"/>
    <property type="match status" value="1"/>
</dbReference>
<evidence type="ECO:0000256" key="5">
    <source>
        <dbReference type="SAM" id="SignalP"/>
    </source>
</evidence>
<protein>
    <recommendedName>
        <fullName evidence="8">GDSL esterase/lipase</fullName>
    </recommendedName>
</protein>
<keyword evidence="3" id="KW-0442">Lipid degradation</keyword>
<dbReference type="PANTHER" id="PTHR46020:SF4">
    <property type="entry name" value="OS04G0650200 PROTEIN"/>
    <property type="match status" value="1"/>
</dbReference>
<accession>A0ABU6Y724</accession>
<feature type="chain" id="PRO_5046787233" description="GDSL esterase/lipase" evidence="5">
    <location>
        <begin position="29"/>
        <end position="356"/>
    </location>
</feature>